<keyword evidence="1" id="KW-0472">Membrane</keyword>
<feature type="transmembrane region" description="Helical" evidence="1">
    <location>
        <begin position="31"/>
        <end position="51"/>
    </location>
</feature>
<dbReference type="KEGG" id="rue:DT065_01715"/>
<evidence type="ECO:0000313" key="3">
    <source>
        <dbReference type="Proteomes" id="UP000252100"/>
    </source>
</evidence>
<dbReference type="OrthoDB" id="2974161at2"/>
<evidence type="ECO:0000313" key="2">
    <source>
        <dbReference type="EMBL" id="AXF54858.1"/>
    </source>
</evidence>
<sequence length="69" mass="7881">MDYIVFILGAFCFGAGFFLLLLLLYLKKKLVLPFIFMTLGVILCFIGLMIADPLTHEASHPTLMERWGR</sequence>
<protein>
    <submittedName>
        <fullName evidence="2">Uncharacterized protein</fullName>
    </submittedName>
</protein>
<proteinExistence type="predicted"/>
<accession>A0A345BV77</accession>
<keyword evidence="1" id="KW-1133">Transmembrane helix</keyword>
<gene>
    <name evidence="2" type="ORF">DT065_01715</name>
</gene>
<keyword evidence="3" id="KW-1185">Reference proteome</keyword>
<reference evidence="2 3" key="1">
    <citation type="journal article" date="2018" name="J. Microbiol.">
        <title>Salicibibacter kimchii gen. nov., sp. nov., a moderately halophilic and alkalitolerant bacterium in the family Bacillaceae, isolated from kimchi.</title>
        <authorList>
            <person name="Jang J.Y."/>
            <person name="Oh Y.J."/>
            <person name="Lim S.K."/>
            <person name="Park H.K."/>
            <person name="Lee C."/>
            <person name="Kim J.Y."/>
            <person name="Lee M.A."/>
            <person name="Choi H.J."/>
        </authorList>
    </citation>
    <scope>NUCLEOTIDE SEQUENCE [LARGE SCALE GENOMIC DNA]</scope>
    <source>
        <strain evidence="2 3">NKC1-1</strain>
    </source>
</reference>
<dbReference type="AlphaFoldDB" id="A0A345BV77"/>
<evidence type="ECO:0000256" key="1">
    <source>
        <dbReference type="SAM" id="Phobius"/>
    </source>
</evidence>
<keyword evidence="1" id="KW-0812">Transmembrane</keyword>
<dbReference type="EMBL" id="CP031092">
    <property type="protein sequence ID" value="AXF54858.1"/>
    <property type="molecule type" value="Genomic_DNA"/>
</dbReference>
<feature type="transmembrane region" description="Helical" evidence="1">
    <location>
        <begin position="6"/>
        <end position="26"/>
    </location>
</feature>
<dbReference type="Proteomes" id="UP000252100">
    <property type="component" value="Chromosome"/>
</dbReference>
<organism evidence="2 3">
    <name type="scientific">Salicibibacter kimchii</name>
    <dbReference type="NCBI Taxonomy" id="2099786"/>
    <lineage>
        <taxon>Bacteria</taxon>
        <taxon>Bacillati</taxon>
        <taxon>Bacillota</taxon>
        <taxon>Bacilli</taxon>
        <taxon>Bacillales</taxon>
        <taxon>Bacillaceae</taxon>
        <taxon>Salicibibacter</taxon>
    </lineage>
</organism>
<name>A0A345BV77_9BACI</name>
<dbReference type="RefSeq" id="WP_114370312.1">
    <property type="nucleotide sequence ID" value="NZ_CP031092.1"/>
</dbReference>